<keyword evidence="1" id="KW-0175">Coiled coil</keyword>
<dbReference type="InterPro" id="IPR040655">
    <property type="entry name" value="TIAM1_CC-Ex"/>
</dbReference>
<dbReference type="Gene3D" id="6.10.140.680">
    <property type="match status" value="1"/>
</dbReference>
<dbReference type="EMBL" id="OB663845">
    <property type="protein sequence ID" value="CAD7231755.1"/>
    <property type="molecule type" value="Genomic_DNA"/>
</dbReference>
<dbReference type="Pfam" id="PF18385">
    <property type="entry name" value="Tiam_CC_Ex"/>
    <property type="match status" value="1"/>
</dbReference>
<dbReference type="GO" id="GO:0005085">
    <property type="term" value="F:guanyl-nucleotide exchange factor activity"/>
    <property type="evidence" value="ECO:0007669"/>
    <property type="project" value="InterPro"/>
</dbReference>
<gene>
    <name evidence="3" type="ORF">CTOB1V02_LOCUS9598</name>
</gene>
<dbReference type="GO" id="GO:0007264">
    <property type="term" value="P:small GTPase-mediated signal transduction"/>
    <property type="evidence" value="ECO:0007669"/>
    <property type="project" value="InterPro"/>
</dbReference>
<dbReference type="AlphaFoldDB" id="A0A7R8WHG7"/>
<dbReference type="PROSITE" id="PS50003">
    <property type="entry name" value="PH_DOMAIN"/>
    <property type="match status" value="1"/>
</dbReference>
<organism evidence="3">
    <name type="scientific">Cyprideis torosa</name>
    <dbReference type="NCBI Taxonomy" id="163714"/>
    <lineage>
        <taxon>Eukaryota</taxon>
        <taxon>Metazoa</taxon>
        <taxon>Ecdysozoa</taxon>
        <taxon>Arthropoda</taxon>
        <taxon>Crustacea</taxon>
        <taxon>Oligostraca</taxon>
        <taxon>Ostracoda</taxon>
        <taxon>Podocopa</taxon>
        <taxon>Podocopida</taxon>
        <taxon>Cytherocopina</taxon>
        <taxon>Cytheroidea</taxon>
        <taxon>Cytherideidae</taxon>
        <taxon>Cyprideis</taxon>
    </lineage>
</organism>
<feature type="compositionally biased region" description="Polar residues" evidence="2">
    <location>
        <begin position="182"/>
        <end position="193"/>
    </location>
</feature>
<accession>A0A7R8WHG7</accession>
<proteinExistence type="predicted"/>
<dbReference type="PANTHER" id="PTHR46001">
    <property type="entry name" value="TIAM (MAMMALIAN TUMOR INVASION AND METASTASIS FACTOR) HOMOLOG"/>
    <property type="match status" value="1"/>
</dbReference>
<evidence type="ECO:0000256" key="2">
    <source>
        <dbReference type="SAM" id="MobiDB-lite"/>
    </source>
</evidence>
<dbReference type="InterPro" id="IPR043537">
    <property type="entry name" value="Tiam1/Tiam2/Sif"/>
</dbReference>
<dbReference type="InterPro" id="IPR001849">
    <property type="entry name" value="PH_domain"/>
</dbReference>
<name>A0A7R8WHG7_9CRUS</name>
<evidence type="ECO:0000313" key="3">
    <source>
        <dbReference type="EMBL" id="CAD7231755.1"/>
    </source>
</evidence>
<dbReference type="OrthoDB" id="8059989at2759"/>
<sequence>ENQILPPGDVTDCISFQAPCQEELETWVHSIHSSCAAAFARHRGKTGTLHLLQEEILRLEKQLESDLKIKQMSELQMSVVSDADSKAQINLQVMQYEENIERTRTEQFRLKCYMASLQGTELPNPKGLLSYVSRSTKSYLNRLGVFTVSSLHAYVCARSPSLLSNLLAGRGATKRRAPMLSQLGSSASTGSRRSLNRDEHLISSGRDEGGLVRESFRVRVPGSSEIATGQQAVEERIESTVLTLVAFSDLAHDGARIQRLMRSQLKLAVTAL</sequence>
<evidence type="ECO:0000256" key="1">
    <source>
        <dbReference type="SAM" id="Coils"/>
    </source>
</evidence>
<protein>
    <submittedName>
        <fullName evidence="3">Uncharacterized protein</fullName>
    </submittedName>
</protein>
<reference evidence="3" key="1">
    <citation type="submission" date="2020-11" db="EMBL/GenBank/DDBJ databases">
        <authorList>
            <person name="Tran Van P."/>
        </authorList>
    </citation>
    <scope>NUCLEOTIDE SEQUENCE</scope>
</reference>
<feature type="coiled-coil region" evidence="1">
    <location>
        <begin position="49"/>
        <end position="106"/>
    </location>
</feature>
<dbReference type="PANTHER" id="PTHR46001:SF3">
    <property type="entry name" value="PROTEIN STILL LIFE, ISOFORM SIF TYPE 1"/>
    <property type="match status" value="1"/>
</dbReference>
<feature type="region of interest" description="Disordered" evidence="2">
    <location>
        <begin position="178"/>
        <end position="197"/>
    </location>
</feature>
<feature type="non-terminal residue" evidence="3">
    <location>
        <position position="272"/>
    </location>
</feature>